<dbReference type="EMBL" id="JAPTHD010000007">
    <property type="protein sequence ID" value="MDV5825017.1"/>
    <property type="molecule type" value="Genomic_DNA"/>
</dbReference>
<name>A0ABU4A0B0_9SPHN</name>
<organism evidence="1 2">
    <name type="scientific">Sphingobium naphthae</name>
    <dbReference type="NCBI Taxonomy" id="1886786"/>
    <lineage>
        <taxon>Bacteria</taxon>
        <taxon>Pseudomonadati</taxon>
        <taxon>Pseudomonadota</taxon>
        <taxon>Alphaproteobacteria</taxon>
        <taxon>Sphingomonadales</taxon>
        <taxon>Sphingomonadaceae</taxon>
        <taxon>Sphingobium</taxon>
    </lineage>
</organism>
<dbReference type="RefSeq" id="WP_317517657.1">
    <property type="nucleotide sequence ID" value="NZ_JAPTHD010000007.1"/>
</dbReference>
<keyword evidence="2" id="KW-1185">Reference proteome</keyword>
<sequence length="70" mass="7810">MQDPALPRPTAAPPTPADLKHVRCERALDAQYWSQRLGATRQELEDAIEQVGHNIGAVIAYLDRHRDHAA</sequence>
<dbReference type="Pfam" id="PF12244">
    <property type="entry name" value="DUF3606"/>
    <property type="match status" value="1"/>
</dbReference>
<dbReference type="InterPro" id="IPR022037">
    <property type="entry name" value="DUF3606"/>
</dbReference>
<accession>A0ABU4A0B0</accession>
<dbReference type="Proteomes" id="UP001185984">
    <property type="component" value="Unassembled WGS sequence"/>
</dbReference>
<evidence type="ECO:0000313" key="2">
    <source>
        <dbReference type="Proteomes" id="UP001185984"/>
    </source>
</evidence>
<reference evidence="2" key="1">
    <citation type="journal article" date="2022" name="J Environ Chem Eng">
        <title>Biodegradation of petroleum oil using a constructed nonpathogenic and heavy metal-tolerant bacterial consortium isolated from marine sponges.</title>
        <authorList>
            <person name="Dechsakulwatana C."/>
            <person name="Rungsihiranrut A."/>
            <person name="Muangchinda C."/>
            <person name="Ningthoujam R."/>
            <person name="Klankeo P."/>
            <person name="Pinyakong O."/>
        </authorList>
    </citation>
    <scope>NUCLEOTIDE SEQUENCE [LARGE SCALE GENOMIC DNA]</scope>
    <source>
        <strain evidence="2">MO2-4</strain>
    </source>
</reference>
<proteinExistence type="predicted"/>
<evidence type="ECO:0000313" key="1">
    <source>
        <dbReference type="EMBL" id="MDV5825017.1"/>
    </source>
</evidence>
<gene>
    <name evidence="1" type="ORF">O0R41_15530</name>
</gene>
<protein>
    <submittedName>
        <fullName evidence="1">DUF3606 domain-containing protein</fullName>
    </submittedName>
</protein>
<comment type="caution">
    <text evidence="1">The sequence shown here is derived from an EMBL/GenBank/DDBJ whole genome shotgun (WGS) entry which is preliminary data.</text>
</comment>